<dbReference type="EMBL" id="JACCBF010000001">
    <property type="protein sequence ID" value="NYD32725.1"/>
    <property type="molecule type" value="Genomic_DNA"/>
</dbReference>
<proteinExistence type="predicted"/>
<organism evidence="2 3">
    <name type="scientific">Nocardioides kongjuensis</name>
    <dbReference type="NCBI Taxonomy" id="349522"/>
    <lineage>
        <taxon>Bacteria</taxon>
        <taxon>Bacillati</taxon>
        <taxon>Actinomycetota</taxon>
        <taxon>Actinomycetes</taxon>
        <taxon>Propionibacteriales</taxon>
        <taxon>Nocardioidaceae</taxon>
        <taxon>Nocardioides</taxon>
    </lineage>
</organism>
<dbReference type="RefSeq" id="WP_179728866.1">
    <property type="nucleotide sequence ID" value="NZ_BAABEF010000001.1"/>
</dbReference>
<feature type="region of interest" description="Disordered" evidence="1">
    <location>
        <begin position="118"/>
        <end position="145"/>
    </location>
</feature>
<dbReference type="AlphaFoldDB" id="A0A852RNZ7"/>
<gene>
    <name evidence="2" type="ORF">BJ958_004271</name>
</gene>
<evidence type="ECO:0000256" key="1">
    <source>
        <dbReference type="SAM" id="MobiDB-lite"/>
    </source>
</evidence>
<dbReference type="Proteomes" id="UP000582231">
    <property type="component" value="Unassembled WGS sequence"/>
</dbReference>
<sequence length="145" mass="16015">MPVQIVRVPERHSWEDHGPRLRVYLHGSSESSTSGWADTYDVTGADVLQVIDWAQKQAGDTLTYAIALGWDDTEAEKLNPGRGRGLVWLVGMDGNDNTTDPVCAEEAEVQRRMLVRRSSPVALGRDDRVPPGVPDPYNDGSDSRQ</sequence>
<name>A0A852RNZ7_9ACTN</name>
<comment type="caution">
    <text evidence="2">The sequence shown here is derived from an EMBL/GenBank/DDBJ whole genome shotgun (WGS) entry which is preliminary data.</text>
</comment>
<protein>
    <submittedName>
        <fullName evidence="2">Uncharacterized protein</fullName>
    </submittedName>
</protein>
<evidence type="ECO:0000313" key="3">
    <source>
        <dbReference type="Proteomes" id="UP000582231"/>
    </source>
</evidence>
<accession>A0A852RNZ7</accession>
<evidence type="ECO:0000313" key="2">
    <source>
        <dbReference type="EMBL" id="NYD32725.1"/>
    </source>
</evidence>
<keyword evidence="3" id="KW-1185">Reference proteome</keyword>
<reference evidence="2 3" key="1">
    <citation type="submission" date="2020-07" db="EMBL/GenBank/DDBJ databases">
        <title>Sequencing the genomes of 1000 actinobacteria strains.</title>
        <authorList>
            <person name="Klenk H.-P."/>
        </authorList>
    </citation>
    <scope>NUCLEOTIDE SEQUENCE [LARGE SCALE GENOMIC DNA]</scope>
    <source>
        <strain evidence="2 3">DSM 19082</strain>
    </source>
</reference>